<dbReference type="PANTHER" id="PTHR16079:SF4">
    <property type="entry name" value="E3 UBIQUITIN-PROTEIN LIGASE CHFR"/>
    <property type="match status" value="1"/>
</dbReference>
<evidence type="ECO:0000313" key="2">
    <source>
        <dbReference type="EMBL" id="CAK0841538.1"/>
    </source>
</evidence>
<reference evidence="2" key="1">
    <citation type="submission" date="2023-10" db="EMBL/GenBank/DDBJ databases">
        <authorList>
            <person name="Chen Y."/>
            <person name="Shah S."/>
            <person name="Dougan E. K."/>
            <person name="Thang M."/>
            <person name="Chan C."/>
        </authorList>
    </citation>
    <scope>NUCLEOTIDE SEQUENCE [LARGE SCALE GENOMIC DNA]</scope>
</reference>
<feature type="compositionally biased region" description="Low complexity" evidence="1">
    <location>
        <begin position="71"/>
        <end position="85"/>
    </location>
</feature>
<protein>
    <submittedName>
        <fullName evidence="2">Uncharacterized protein</fullName>
    </submittedName>
</protein>
<dbReference type="Proteomes" id="UP001189429">
    <property type="component" value="Unassembled WGS sequence"/>
</dbReference>
<dbReference type="PANTHER" id="PTHR16079">
    <property type="entry name" value="UBIQUITIN LIGASE PROTEIN CHFR"/>
    <property type="match status" value="1"/>
</dbReference>
<dbReference type="InterPro" id="IPR052256">
    <property type="entry name" value="E3_ubiquitin-ligase_CHFR"/>
</dbReference>
<gene>
    <name evidence="2" type="ORF">PCOR1329_LOCUS36710</name>
</gene>
<proteinExistence type="predicted"/>
<accession>A0ABN9T8V2</accession>
<comment type="caution">
    <text evidence="2">The sequence shown here is derived from an EMBL/GenBank/DDBJ whole genome shotgun (WGS) entry which is preliminary data.</text>
</comment>
<keyword evidence="3" id="KW-1185">Reference proteome</keyword>
<sequence>MLWAVAAREQADPGRGRSAAALAEVDAADVLRAADYDLGCLRPRAPAARFVGPAAGSDDEGEDGDSGSGGSADDASSSEASEPGSEGAGVPGLGRCFHCTSPAWRSLGSAVASVAPTPPEASVFARDALAKNDFEFGVLEEWLGAQGCEVAAALESVLVDPNPPGVRPVALRDPRALPRGPWGGVLACRPCATSVLGDVVWSIRERIPDAELPARARGRADCWYGRACRTQSHKACHAARLNHACAPRRPD</sequence>
<name>A0ABN9T8V2_9DINO</name>
<evidence type="ECO:0000256" key="1">
    <source>
        <dbReference type="SAM" id="MobiDB-lite"/>
    </source>
</evidence>
<evidence type="ECO:0000313" key="3">
    <source>
        <dbReference type="Proteomes" id="UP001189429"/>
    </source>
</evidence>
<dbReference type="EMBL" id="CAUYUJ010014462">
    <property type="protein sequence ID" value="CAK0841538.1"/>
    <property type="molecule type" value="Genomic_DNA"/>
</dbReference>
<feature type="region of interest" description="Disordered" evidence="1">
    <location>
        <begin position="49"/>
        <end position="91"/>
    </location>
</feature>
<organism evidence="2 3">
    <name type="scientific">Prorocentrum cordatum</name>
    <dbReference type="NCBI Taxonomy" id="2364126"/>
    <lineage>
        <taxon>Eukaryota</taxon>
        <taxon>Sar</taxon>
        <taxon>Alveolata</taxon>
        <taxon>Dinophyceae</taxon>
        <taxon>Prorocentrales</taxon>
        <taxon>Prorocentraceae</taxon>
        <taxon>Prorocentrum</taxon>
    </lineage>
</organism>